<evidence type="ECO:0000259" key="5">
    <source>
        <dbReference type="PROSITE" id="PS50931"/>
    </source>
</evidence>
<dbReference type="InterPro" id="IPR036390">
    <property type="entry name" value="WH_DNA-bd_sf"/>
</dbReference>
<dbReference type="Proteomes" id="UP000629371">
    <property type="component" value="Unassembled WGS sequence"/>
</dbReference>
<keyword evidence="3" id="KW-0238">DNA-binding</keyword>
<dbReference type="InterPro" id="IPR005119">
    <property type="entry name" value="LysR_subst-bd"/>
</dbReference>
<reference evidence="6 7" key="1">
    <citation type="submission" date="2021-01" db="EMBL/GenBank/DDBJ databases">
        <title>WGS of actinomycetes isolated from Thailand.</title>
        <authorList>
            <person name="Thawai C."/>
        </authorList>
    </citation>
    <scope>NUCLEOTIDE SEQUENCE [LARGE SCALE GENOMIC DNA]</scope>
    <source>
        <strain evidence="6 7">CH9-7</strain>
    </source>
</reference>
<dbReference type="PRINTS" id="PR00039">
    <property type="entry name" value="HTHLYSR"/>
</dbReference>
<proteinExistence type="inferred from homology"/>
<name>A0ABS1MUM3_9ACTN</name>
<dbReference type="Gene3D" id="1.10.10.10">
    <property type="entry name" value="Winged helix-like DNA-binding domain superfamily/Winged helix DNA-binding domain"/>
    <property type="match status" value="1"/>
</dbReference>
<dbReference type="InterPro" id="IPR036388">
    <property type="entry name" value="WH-like_DNA-bd_sf"/>
</dbReference>
<evidence type="ECO:0000256" key="4">
    <source>
        <dbReference type="ARBA" id="ARBA00023163"/>
    </source>
</evidence>
<dbReference type="CDD" id="cd08414">
    <property type="entry name" value="PBP2_LTTR_aromatics_like"/>
    <property type="match status" value="1"/>
</dbReference>
<dbReference type="RefSeq" id="WP_201805985.1">
    <property type="nucleotide sequence ID" value="NZ_JAERRI010000010.1"/>
</dbReference>
<keyword evidence="7" id="KW-1185">Reference proteome</keyword>
<dbReference type="PANTHER" id="PTHR30346">
    <property type="entry name" value="TRANSCRIPTIONAL DUAL REGULATOR HCAR-RELATED"/>
    <property type="match status" value="1"/>
</dbReference>
<dbReference type="SUPFAM" id="SSF53850">
    <property type="entry name" value="Periplasmic binding protein-like II"/>
    <property type="match status" value="1"/>
</dbReference>
<evidence type="ECO:0000313" key="6">
    <source>
        <dbReference type="EMBL" id="MBL1091447.1"/>
    </source>
</evidence>
<dbReference type="SUPFAM" id="SSF46785">
    <property type="entry name" value="Winged helix' DNA-binding domain"/>
    <property type="match status" value="1"/>
</dbReference>
<comment type="similarity">
    <text evidence="1">Belongs to the LysR transcriptional regulatory family.</text>
</comment>
<protein>
    <submittedName>
        <fullName evidence="6">LysR family transcriptional regulator</fullName>
    </submittedName>
</protein>
<gene>
    <name evidence="6" type="ORF">JK360_18960</name>
</gene>
<evidence type="ECO:0000256" key="1">
    <source>
        <dbReference type="ARBA" id="ARBA00009437"/>
    </source>
</evidence>
<comment type="caution">
    <text evidence="6">The sequence shown here is derived from an EMBL/GenBank/DDBJ whole genome shotgun (WGS) entry which is preliminary data.</text>
</comment>
<feature type="domain" description="HTH lysR-type" evidence="5">
    <location>
        <begin position="1"/>
        <end position="58"/>
    </location>
</feature>
<sequence>MELRQIQYFVAVAEELHFGRAAERLHIGQPAVSQQVRRLERELHTQLFDRSGRTVTLTPVGRALLPEGRELLKALDVFAAKARRLATQSEATFRIGISSALGGRLDDFLDALPDGGAGTRFEFQTLDARTRLEEVRAGRLDAAFIRGIDSAPGLRLLTLWYDPLVVALPASHPLARRDVLDLADLAGLPLRMASRTDNPVLFDTVLSACRKEGFEPPLGPSSTGLQDTLAEIGAGAPAWTLMYPTAARTVSSRRIALLPLEGEPITICMFLAVRETADPERLEVLTETSAQVRRKVAGELRQSRRPQ</sequence>
<dbReference type="EMBL" id="JAERRI010000010">
    <property type="protein sequence ID" value="MBL1091447.1"/>
    <property type="molecule type" value="Genomic_DNA"/>
</dbReference>
<dbReference type="Pfam" id="PF03466">
    <property type="entry name" value="LysR_substrate"/>
    <property type="match status" value="1"/>
</dbReference>
<evidence type="ECO:0000313" key="7">
    <source>
        <dbReference type="Proteomes" id="UP000629371"/>
    </source>
</evidence>
<organism evidence="6 7">
    <name type="scientific">Streptomyces siderophoricus</name>
    <dbReference type="NCBI Taxonomy" id="2802281"/>
    <lineage>
        <taxon>Bacteria</taxon>
        <taxon>Bacillati</taxon>
        <taxon>Actinomycetota</taxon>
        <taxon>Actinomycetes</taxon>
        <taxon>Kitasatosporales</taxon>
        <taxon>Streptomycetaceae</taxon>
        <taxon>Streptomyces</taxon>
    </lineage>
</organism>
<dbReference type="InterPro" id="IPR000847">
    <property type="entry name" value="LysR_HTH_N"/>
</dbReference>
<evidence type="ECO:0000256" key="3">
    <source>
        <dbReference type="ARBA" id="ARBA00023125"/>
    </source>
</evidence>
<keyword evidence="2" id="KW-0805">Transcription regulation</keyword>
<accession>A0ABS1MUM3</accession>
<evidence type="ECO:0000256" key="2">
    <source>
        <dbReference type="ARBA" id="ARBA00023015"/>
    </source>
</evidence>
<keyword evidence="4" id="KW-0804">Transcription</keyword>
<dbReference type="PROSITE" id="PS50931">
    <property type="entry name" value="HTH_LYSR"/>
    <property type="match status" value="1"/>
</dbReference>
<dbReference type="Gene3D" id="3.40.190.10">
    <property type="entry name" value="Periplasmic binding protein-like II"/>
    <property type="match status" value="2"/>
</dbReference>
<dbReference type="PANTHER" id="PTHR30346:SF28">
    <property type="entry name" value="HTH-TYPE TRANSCRIPTIONAL REGULATOR CYNR"/>
    <property type="match status" value="1"/>
</dbReference>
<dbReference type="Pfam" id="PF00126">
    <property type="entry name" value="HTH_1"/>
    <property type="match status" value="1"/>
</dbReference>